<evidence type="ECO:0000256" key="1">
    <source>
        <dbReference type="ARBA" id="ARBA00023015"/>
    </source>
</evidence>
<dbReference type="PROSITE" id="PS00041">
    <property type="entry name" value="HTH_ARAC_FAMILY_1"/>
    <property type="match status" value="1"/>
</dbReference>
<dbReference type="PROSITE" id="PS01124">
    <property type="entry name" value="HTH_ARAC_FAMILY_2"/>
    <property type="match status" value="1"/>
</dbReference>
<dbReference type="InterPro" id="IPR003313">
    <property type="entry name" value="AraC-bd"/>
</dbReference>
<dbReference type="SUPFAM" id="SSF51215">
    <property type="entry name" value="Regulatory protein AraC"/>
    <property type="match status" value="1"/>
</dbReference>
<dbReference type="Gene3D" id="1.10.10.60">
    <property type="entry name" value="Homeodomain-like"/>
    <property type="match status" value="2"/>
</dbReference>
<organism evidence="7 8">
    <name type="scientific">Rheinheimera soli</name>
    <dbReference type="NCBI Taxonomy" id="443616"/>
    <lineage>
        <taxon>Bacteria</taxon>
        <taxon>Pseudomonadati</taxon>
        <taxon>Pseudomonadota</taxon>
        <taxon>Gammaproteobacteria</taxon>
        <taxon>Chromatiales</taxon>
        <taxon>Chromatiaceae</taxon>
        <taxon>Rheinheimera</taxon>
    </lineage>
</organism>
<sequence length="286" mass="32740">MTPSTHPLFWRHRRLPYVELRLVLDGRKVTYAPHSHQQWSVGAILAGQSEFLCADRLHYVEQGALVVMNPDQVHACNPRQGSPWAYYMMHLDKNWLADFLKQAGVRTLTAWCDTQSDTLRETSLFERFVAMAGYLMSARHKVDEKEQKLKTCLVELFLQLDKHSQTAVDLLPANPLYQVAAYLNKHCDEDRAIDSISAEFGYSAGYLVRSFKRLFNMTPHAYRLNRRVQLAQQALKQGEAISAVAQSTGFSDQSHFQRAFKQRVAATPDQYRRSVSEQDQDAASCK</sequence>
<dbReference type="InterPro" id="IPR018060">
    <property type="entry name" value="HTH_AraC"/>
</dbReference>
<dbReference type="SMART" id="SM00342">
    <property type="entry name" value="HTH_ARAC"/>
    <property type="match status" value="1"/>
</dbReference>
<dbReference type="InterPro" id="IPR020449">
    <property type="entry name" value="Tscrpt_reg_AraC-type_HTH"/>
</dbReference>
<dbReference type="SUPFAM" id="SSF46689">
    <property type="entry name" value="Homeodomain-like"/>
    <property type="match status" value="2"/>
</dbReference>
<dbReference type="PANTHER" id="PTHR46796:SF2">
    <property type="entry name" value="TRANSCRIPTIONAL REGULATORY PROTEIN"/>
    <property type="match status" value="1"/>
</dbReference>
<evidence type="ECO:0000313" key="8">
    <source>
        <dbReference type="Proteomes" id="UP001257909"/>
    </source>
</evidence>
<reference evidence="7 8" key="1">
    <citation type="submission" date="2023-07" db="EMBL/GenBank/DDBJ databases">
        <title>Sorghum-associated microbial communities from plants grown in Nebraska, USA.</title>
        <authorList>
            <person name="Schachtman D."/>
        </authorList>
    </citation>
    <scope>NUCLEOTIDE SEQUENCE [LARGE SCALE GENOMIC DNA]</scope>
    <source>
        <strain evidence="7 8">4138</strain>
    </source>
</reference>
<gene>
    <name evidence="7" type="ORF">J2W69_000012</name>
</gene>
<dbReference type="PRINTS" id="PR00032">
    <property type="entry name" value="HTHARAC"/>
</dbReference>
<keyword evidence="2" id="KW-0238">DNA-binding</keyword>
<evidence type="ECO:0000256" key="3">
    <source>
        <dbReference type="ARBA" id="ARBA00023159"/>
    </source>
</evidence>
<protein>
    <submittedName>
        <fullName evidence="7">AraC-like DNA-binding protein</fullName>
    </submittedName>
</protein>
<accession>A0ABU1VTU9</accession>
<evidence type="ECO:0000259" key="6">
    <source>
        <dbReference type="PROSITE" id="PS01124"/>
    </source>
</evidence>
<dbReference type="InterPro" id="IPR050204">
    <property type="entry name" value="AraC_XylS_family_regulators"/>
</dbReference>
<dbReference type="InterPro" id="IPR037923">
    <property type="entry name" value="HTH-like"/>
</dbReference>
<evidence type="ECO:0000256" key="4">
    <source>
        <dbReference type="ARBA" id="ARBA00023163"/>
    </source>
</evidence>
<dbReference type="PANTHER" id="PTHR46796">
    <property type="entry name" value="HTH-TYPE TRANSCRIPTIONAL ACTIVATOR RHAS-RELATED"/>
    <property type="match status" value="1"/>
</dbReference>
<dbReference type="Proteomes" id="UP001257909">
    <property type="component" value="Unassembled WGS sequence"/>
</dbReference>
<dbReference type="Pfam" id="PF12833">
    <property type="entry name" value="HTH_18"/>
    <property type="match status" value="1"/>
</dbReference>
<feature type="domain" description="HTH araC/xylS-type" evidence="6">
    <location>
        <begin position="177"/>
        <end position="274"/>
    </location>
</feature>
<dbReference type="InterPro" id="IPR018062">
    <property type="entry name" value="HTH_AraC-typ_CS"/>
</dbReference>
<keyword evidence="3" id="KW-0010">Activator</keyword>
<comment type="caution">
    <text evidence="7">The sequence shown here is derived from an EMBL/GenBank/DDBJ whole genome shotgun (WGS) entry which is preliminary data.</text>
</comment>
<feature type="region of interest" description="Disordered" evidence="5">
    <location>
        <begin position="267"/>
        <end position="286"/>
    </location>
</feature>
<keyword evidence="1" id="KW-0805">Transcription regulation</keyword>
<dbReference type="Pfam" id="PF02311">
    <property type="entry name" value="AraC_binding"/>
    <property type="match status" value="1"/>
</dbReference>
<dbReference type="EMBL" id="JAVDWR010000001">
    <property type="protein sequence ID" value="MDR7119097.1"/>
    <property type="molecule type" value="Genomic_DNA"/>
</dbReference>
<keyword evidence="4" id="KW-0804">Transcription</keyword>
<name>A0ABU1VTU9_9GAMM</name>
<proteinExistence type="predicted"/>
<evidence type="ECO:0000313" key="7">
    <source>
        <dbReference type="EMBL" id="MDR7119097.1"/>
    </source>
</evidence>
<dbReference type="InterPro" id="IPR009057">
    <property type="entry name" value="Homeodomain-like_sf"/>
</dbReference>
<dbReference type="RefSeq" id="WP_310273304.1">
    <property type="nucleotide sequence ID" value="NZ_JAVDWR010000001.1"/>
</dbReference>
<keyword evidence="8" id="KW-1185">Reference proteome</keyword>
<evidence type="ECO:0000256" key="5">
    <source>
        <dbReference type="SAM" id="MobiDB-lite"/>
    </source>
</evidence>
<evidence type="ECO:0000256" key="2">
    <source>
        <dbReference type="ARBA" id="ARBA00023125"/>
    </source>
</evidence>